<dbReference type="SUPFAM" id="SSF51182">
    <property type="entry name" value="RmlC-like cupins"/>
    <property type="match status" value="1"/>
</dbReference>
<evidence type="ECO:0000313" key="1">
    <source>
        <dbReference type="EMBL" id="RPH21605.1"/>
    </source>
</evidence>
<dbReference type="OrthoDB" id="7060081at2"/>
<dbReference type="InterPro" id="IPR011051">
    <property type="entry name" value="RmlC_Cupin_sf"/>
</dbReference>
<protein>
    <submittedName>
        <fullName evidence="1">Cupin domain-containing protein</fullName>
    </submittedName>
</protein>
<name>A0A3N5D610_9ENTR</name>
<keyword evidence="2" id="KW-1185">Reference proteome</keyword>
<gene>
    <name evidence="1" type="ORF">EHN07_18210</name>
</gene>
<organism evidence="1 2">
    <name type="scientific">Buttiauxella warmboldiae</name>
    <dbReference type="NCBI Taxonomy" id="82993"/>
    <lineage>
        <taxon>Bacteria</taxon>
        <taxon>Pseudomonadati</taxon>
        <taxon>Pseudomonadota</taxon>
        <taxon>Gammaproteobacteria</taxon>
        <taxon>Enterobacterales</taxon>
        <taxon>Enterobacteriaceae</taxon>
        <taxon>Buttiauxella</taxon>
    </lineage>
</organism>
<evidence type="ECO:0000313" key="2">
    <source>
        <dbReference type="Proteomes" id="UP000268615"/>
    </source>
</evidence>
<sequence length="109" mass="12607">MSALTKCTNKNIGTHKLLENNEFTIWQIHLEPGEELPPHLHDKPYFWTVLTDGYARALYDDGSVIEVEYKKGDTKYFPDLTSKKKFIHSLINQGQSPLVFVTVEFHSVR</sequence>
<comment type="caution">
    <text evidence="1">The sequence shown here is derived from an EMBL/GenBank/DDBJ whole genome shotgun (WGS) entry which is preliminary data.</text>
</comment>
<dbReference type="EMBL" id="RPOH01000087">
    <property type="protein sequence ID" value="RPH21605.1"/>
    <property type="molecule type" value="Genomic_DNA"/>
</dbReference>
<dbReference type="AlphaFoldDB" id="A0A3N5D610"/>
<dbReference type="Proteomes" id="UP000268615">
    <property type="component" value="Unassembled WGS sequence"/>
</dbReference>
<accession>A0A3N5D610</accession>
<proteinExistence type="predicted"/>
<reference evidence="1 2" key="1">
    <citation type="submission" date="2018-11" db="EMBL/GenBank/DDBJ databases">
        <title>Draft genome sequence of Buttiauxella warmboldiae CCUG 35512.</title>
        <authorList>
            <person name="Salva-Serra F."/>
            <person name="Marathe N."/>
            <person name="Moore E."/>
            <person name="Svensson L."/>
            <person name="Engstrom-Jakobsson H."/>
        </authorList>
    </citation>
    <scope>NUCLEOTIDE SEQUENCE [LARGE SCALE GENOMIC DNA]</scope>
    <source>
        <strain evidence="1 2">CCUG 35512</strain>
    </source>
</reference>
<dbReference type="InterPro" id="IPR014710">
    <property type="entry name" value="RmlC-like_jellyroll"/>
</dbReference>
<dbReference type="Gene3D" id="2.60.120.10">
    <property type="entry name" value="Jelly Rolls"/>
    <property type="match status" value="1"/>
</dbReference>